<accession>A0A078B9K6</accession>
<dbReference type="EMBL" id="CCKQ01018292">
    <property type="protein sequence ID" value="CDW90248.1"/>
    <property type="molecule type" value="Genomic_DNA"/>
</dbReference>
<dbReference type="AlphaFoldDB" id="A0A078B9K6"/>
<reference evidence="1 2" key="1">
    <citation type="submission" date="2014-06" db="EMBL/GenBank/DDBJ databases">
        <authorList>
            <person name="Swart Estienne"/>
        </authorList>
    </citation>
    <scope>NUCLEOTIDE SEQUENCE [LARGE SCALE GENOMIC DNA]</scope>
    <source>
        <strain evidence="1 2">130c</strain>
    </source>
</reference>
<dbReference type="Proteomes" id="UP000039865">
    <property type="component" value="Unassembled WGS sequence"/>
</dbReference>
<organism evidence="1 2">
    <name type="scientific">Stylonychia lemnae</name>
    <name type="common">Ciliate</name>
    <dbReference type="NCBI Taxonomy" id="5949"/>
    <lineage>
        <taxon>Eukaryota</taxon>
        <taxon>Sar</taxon>
        <taxon>Alveolata</taxon>
        <taxon>Ciliophora</taxon>
        <taxon>Intramacronucleata</taxon>
        <taxon>Spirotrichea</taxon>
        <taxon>Stichotrichia</taxon>
        <taxon>Sporadotrichida</taxon>
        <taxon>Oxytrichidae</taxon>
        <taxon>Stylonychinae</taxon>
        <taxon>Stylonychia</taxon>
    </lineage>
</organism>
<evidence type="ECO:0000313" key="2">
    <source>
        <dbReference type="Proteomes" id="UP000039865"/>
    </source>
</evidence>
<name>A0A078B9K6_STYLE</name>
<evidence type="ECO:0000313" key="1">
    <source>
        <dbReference type="EMBL" id="CDW90248.1"/>
    </source>
</evidence>
<gene>
    <name evidence="1" type="primary">Contig13297.g14188</name>
    <name evidence="1" type="ORF">STYLEM_19389</name>
</gene>
<protein>
    <submittedName>
        <fullName evidence="1">Uncharacterized protein</fullName>
    </submittedName>
</protein>
<sequence length="154" mass="17946">MVGKKQSIKEAITDNIVHIIKRYSYGYCPNTKALRILERNIAKNTIVQNRLELYERQCFKVSFLSATVVKLKATINITQHIDPNIKDNFAPRFRTYFGVINENIPNRKYIKAKLQNPRLLNPLSRRDFVEIFITAAFERINTKKQPDSESTALM</sequence>
<keyword evidence="2" id="KW-1185">Reference proteome</keyword>
<dbReference type="InParanoid" id="A0A078B9K6"/>
<proteinExistence type="predicted"/>